<comment type="caution">
    <text evidence="1">The sequence shown here is derived from an EMBL/GenBank/DDBJ whole genome shotgun (WGS) entry which is preliminary data.</text>
</comment>
<protein>
    <submittedName>
        <fullName evidence="1">Uncharacterized protein</fullName>
    </submittedName>
</protein>
<dbReference type="EMBL" id="JAYERP010000001">
    <property type="protein sequence ID" value="MEA3570884.1"/>
    <property type="molecule type" value="Genomic_DNA"/>
</dbReference>
<gene>
    <name evidence="1" type="ORF">U9M73_12900</name>
</gene>
<name>A0ABU5PLQ6_9BACL</name>
<accession>A0ABU5PLQ6</accession>
<dbReference type="Proteomes" id="UP001292216">
    <property type="component" value="Unassembled WGS sequence"/>
</dbReference>
<reference evidence="1 2" key="1">
    <citation type="submission" date="2023-12" db="EMBL/GenBank/DDBJ databases">
        <title>Whole genome sequencing of Paenibacillus phoenicis isolated from the Phoenix Mars Lander spacecraft assembly facility.</title>
        <authorList>
            <person name="Garcia A."/>
            <person name="Venkateswaran K."/>
        </authorList>
    </citation>
    <scope>NUCLEOTIDE SEQUENCE [LARGE SCALE GENOMIC DNA]</scope>
    <source>
        <strain evidence="1 2">3PO2SA</strain>
    </source>
</reference>
<proteinExistence type="predicted"/>
<evidence type="ECO:0000313" key="2">
    <source>
        <dbReference type="Proteomes" id="UP001292216"/>
    </source>
</evidence>
<evidence type="ECO:0000313" key="1">
    <source>
        <dbReference type="EMBL" id="MEA3570884.1"/>
    </source>
</evidence>
<organism evidence="1 2">
    <name type="scientific">Paenibacillus phoenicis</name>
    <dbReference type="NCBI Taxonomy" id="554117"/>
    <lineage>
        <taxon>Bacteria</taxon>
        <taxon>Bacillati</taxon>
        <taxon>Bacillota</taxon>
        <taxon>Bacilli</taxon>
        <taxon>Bacillales</taxon>
        <taxon>Paenibacillaceae</taxon>
        <taxon>Paenibacillus</taxon>
    </lineage>
</organism>
<sequence length="51" mass="5889">MKLAKHGIKWSSLEPPKHSGELNVSLILNADEGNPRDEMIQKWDAKLDFYH</sequence>
<keyword evidence="2" id="KW-1185">Reference proteome</keyword>